<dbReference type="AlphaFoldDB" id="A0AAU9IN07"/>
<evidence type="ECO:0000256" key="1">
    <source>
        <dbReference type="SAM" id="Phobius"/>
    </source>
</evidence>
<feature type="transmembrane region" description="Helical" evidence="1">
    <location>
        <begin position="106"/>
        <end position="129"/>
    </location>
</feature>
<feature type="transmembrane region" description="Helical" evidence="1">
    <location>
        <begin position="183"/>
        <end position="202"/>
    </location>
</feature>
<feature type="transmembrane region" description="Helical" evidence="1">
    <location>
        <begin position="156"/>
        <end position="176"/>
    </location>
</feature>
<feature type="transmembrane region" description="Helical" evidence="1">
    <location>
        <begin position="208"/>
        <end position="225"/>
    </location>
</feature>
<dbReference type="Proteomes" id="UP001162131">
    <property type="component" value="Unassembled WGS sequence"/>
</dbReference>
<keyword evidence="1" id="KW-1133">Transmembrane helix</keyword>
<gene>
    <name evidence="2" type="ORF">BSTOLATCC_MIC12930</name>
</gene>
<feature type="transmembrane region" description="Helical" evidence="1">
    <location>
        <begin position="71"/>
        <end position="94"/>
    </location>
</feature>
<protein>
    <submittedName>
        <fullName evidence="2">Uncharacterized protein</fullName>
    </submittedName>
</protein>
<keyword evidence="3" id="KW-1185">Reference proteome</keyword>
<keyword evidence="1" id="KW-0812">Transmembrane</keyword>
<dbReference type="EMBL" id="CAJZBQ010000013">
    <property type="protein sequence ID" value="CAG9315156.1"/>
    <property type="molecule type" value="Genomic_DNA"/>
</dbReference>
<proteinExistence type="predicted"/>
<reference evidence="2" key="1">
    <citation type="submission" date="2021-09" db="EMBL/GenBank/DDBJ databases">
        <authorList>
            <consortium name="AG Swart"/>
            <person name="Singh M."/>
            <person name="Singh A."/>
            <person name="Seah K."/>
            <person name="Emmerich C."/>
        </authorList>
    </citation>
    <scope>NUCLEOTIDE SEQUENCE</scope>
    <source>
        <strain evidence="2">ATCC30299</strain>
    </source>
</reference>
<keyword evidence="1" id="KW-0472">Membrane</keyword>
<feature type="transmembrane region" description="Helical" evidence="1">
    <location>
        <begin position="37"/>
        <end position="59"/>
    </location>
</feature>
<accession>A0AAU9IN07</accession>
<name>A0AAU9IN07_9CILI</name>
<evidence type="ECO:0000313" key="2">
    <source>
        <dbReference type="EMBL" id="CAG9315156.1"/>
    </source>
</evidence>
<feature type="transmembrane region" description="Helical" evidence="1">
    <location>
        <begin position="6"/>
        <end position="25"/>
    </location>
</feature>
<evidence type="ECO:0000313" key="3">
    <source>
        <dbReference type="Proteomes" id="UP001162131"/>
    </source>
</evidence>
<organism evidence="2 3">
    <name type="scientific">Blepharisma stoltei</name>
    <dbReference type="NCBI Taxonomy" id="1481888"/>
    <lineage>
        <taxon>Eukaryota</taxon>
        <taxon>Sar</taxon>
        <taxon>Alveolata</taxon>
        <taxon>Ciliophora</taxon>
        <taxon>Postciliodesmatophora</taxon>
        <taxon>Heterotrichea</taxon>
        <taxon>Heterotrichida</taxon>
        <taxon>Blepharismidae</taxon>
        <taxon>Blepharisma</taxon>
    </lineage>
</organism>
<sequence>MPGSTVVTAAYFGSLGLHGLIFMAWSCGGIKAQKSYILLFWLGLLQSINSMVIAIGFGWDNSYTLYNLCFARLFLITFISPAIFVILSDVLCFHAKKHKLFLLEKILSWANVGIFATVLVFAILAYFVLNCIANDNQLILAKISGIVLYLPNKPILLFYLWDIFWLSLSILFILYLRSWVACFWVLVSIVGYLIVLIISPMLPTDLSLYISCYSLSFTIFCLLVLQQRIAHRDINDNGYEVHQAQFNTIYRRVSQNNR</sequence>
<comment type="caution">
    <text evidence="2">The sequence shown here is derived from an EMBL/GenBank/DDBJ whole genome shotgun (WGS) entry which is preliminary data.</text>
</comment>